<evidence type="ECO:0000256" key="2">
    <source>
        <dbReference type="ARBA" id="ARBA00023125"/>
    </source>
</evidence>
<dbReference type="Pfam" id="PF13495">
    <property type="entry name" value="Phage_int_SAM_4"/>
    <property type="match status" value="1"/>
</dbReference>
<dbReference type="Gene3D" id="1.10.150.130">
    <property type="match status" value="1"/>
</dbReference>
<dbReference type="GO" id="GO:0006310">
    <property type="term" value="P:DNA recombination"/>
    <property type="evidence" value="ECO:0007669"/>
    <property type="project" value="UniProtKB-KW"/>
</dbReference>
<comment type="caution">
    <text evidence="6">The sequence shown here is derived from an EMBL/GenBank/DDBJ whole genome shotgun (WGS) entry which is preliminary data.</text>
</comment>
<dbReference type="InterPro" id="IPR011010">
    <property type="entry name" value="DNA_brk_join_enz"/>
</dbReference>
<dbReference type="PROSITE" id="PS51898">
    <property type="entry name" value="TYR_RECOMBINASE"/>
    <property type="match status" value="1"/>
</dbReference>
<evidence type="ECO:0000313" key="7">
    <source>
        <dbReference type="Proteomes" id="UP001175271"/>
    </source>
</evidence>
<protein>
    <recommendedName>
        <fullName evidence="5">Tyr recombinase domain-containing protein</fullName>
    </recommendedName>
</protein>
<evidence type="ECO:0000256" key="3">
    <source>
        <dbReference type="ARBA" id="ARBA00023172"/>
    </source>
</evidence>
<dbReference type="InterPro" id="IPR004107">
    <property type="entry name" value="Integrase_SAM-like_N"/>
</dbReference>
<dbReference type="InterPro" id="IPR002104">
    <property type="entry name" value="Integrase_catalytic"/>
</dbReference>
<evidence type="ECO:0000256" key="1">
    <source>
        <dbReference type="ARBA" id="ARBA00022908"/>
    </source>
</evidence>
<dbReference type="SUPFAM" id="SSF47823">
    <property type="entry name" value="lambda integrase-like, N-terminal domain"/>
    <property type="match status" value="1"/>
</dbReference>
<dbReference type="GO" id="GO:0003677">
    <property type="term" value="F:DNA binding"/>
    <property type="evidence" value="ECO:0007669"/>
    <property type="project" value="UniProtKB-KW"/>
</dbReference>
<proteinExistence type="predicted"/>
<evidence type="ECO:0000259" key="5">
    <source>
        <dbReference type="PROSITE" id="PS51898"/>
    </source>
</evidence>
<dbReference type="SUPFAM" id="SSF56349">
    <property type="entry name" value="DNA breaking-rejoining enzymes"/>
    <property type="match status" value="1"/>
</dbReference>
<sequence length="341" mass="38389">MYLDPFRSVSSAISSFVPREVVHVVQVKLHASREKSTVHKYNNAVKKFQAWRSERAHIEASQSEVLAFLAQLFVESNSVATVQQTSSALKWYYRFFPGPNPAESIWIQAMLEGIRREGKLPEHRAKISETELRLLAHWQVEDIKDRRILTLLAVLYAGCLRPSEGTSLRRCNVDLSIDKMVLSIVKDKTNKEGSARKVIVQAAPNRFCAVNLMSIWLQRAPNSPYVFPNLNESSRPMSYAVARQEWIRIASKLGIPSNITLHGSRGGAATQAIADGAPVDEVMRHGRWKRVETLKAYVEASEKTTPVASTLLKRMRLGPDVSSHDETGKAKDSVRRRENSN</sequence>
<keyword evidence="7" id="KW-1185">Reference proteome</keyword>
<feature type="compositionally biased region" description="Basic and acidic residues" evidence="4">
    <location>
        <begin position="322"/>
        <end position="341"/>
    </location>
</feature>
<dbReference type="PANTHER" id="PTHR34605:SF4">
    <property type="entry name" value="DNA ADENINE METHYLTRANSFERASE"/>
    <property type="match status" value="1"/>
</dbReference>
<reference evidence="6" key="1">
    <citation type="submission" date="2023-06" db="EMBL/GenBank/DDBJ databases">
        <title>Genomic analysis of the entomopathogenic nematode Steinernema hermaphroditum.</title>
        <authorList>
            <person name="Schwarz E.M."/>
            <person name="Heppert J.K."/>
            <person name="Baniya A."/>
            <person name="Schwartz H.T."/>
            <person name="Tan C.-H."/>
            <person name="Antoshechkin I."/>
            <person name="Sternberg P.W."/>
            <person name="Goodrich-Blair H."/>
            <person name="Dillman A.R."/>
        </authorList>
    </citation>
    <scope>NUCLEOTIDE SEQUENCE</scope>
    <source>
        <strain evidence="6">PS9179</strain>
        <tissue evidence="6">Whole animal</tissue>
    </source>
</reference>
<name>A0AA39HEU6_9BILA</name>
<keyword evidence="1" id="KW-0229">DNA integration</keyword>
<feature type="region of interest" description="Disordered" evidence="4">
    <location>
        <begin position="315"/>
        <end position="341"/>
    </location>
</feature>
<dbReference type="AlphaFoldDB" id="A0AA39HEU6"/>
<accession>A0AA39HEU6</accession>
<gene>
    <name evidence="6" type="ORF">QR680_017364</name>
</gene>
<keyword evidence="3" id="KW-0233">DNA recombination</keyword>
<dbReference type="Gene3D" id="1.10.443.10">
    <property type="entry name" value="Intergrase catalytic core"/>
    <property type="match status" value="1"/>
</dbReference>
<dbReference type="GO" id="GO:0015074">
    <property type="term" value="P:DNA integration"/>
    <property type="evidence" value="ECO:0007669"/>
    <property type="project" value="UniProtKB-KW"/>
</dbReference>
<keyword evidence="2" id="KW-0238">DNA-binding</keyword>
<dbReference type="EMBL" id="JAUCMV010000004">
    <property type="protein sequence ID" value="KAK0404250.1"/>
    <property type="molecule type" value="Genomic_DNA"/>
</dbReference>
<dbReference type="InterPro" id="IPR010998">
    <property type="entry name" value="Integrase_recombinase_N"/>
</dbReference>
<dbReference type="InterPro" id="IPR013762">
    <property type="entry name" value="Integrase-like_cat_sf"/>
</dbReference>
<organism evidence="6 7">
    <name type="scientific">Steinernema hermaphroditum</name>
    <dbReference type="NCBI Taxonomy" id="289476"/>
    <lineage>
        <taxon>Eukaryota</taxon>
        <taxon>Metazoa</taxon>
        <taxon>Ecdysozoa</taxon>
        <taxon>Nematoda</taxon>
        <taxon>Chromadorea</taxon>
        <taxon>Rhabditida</taxon>
        <taxon>Tylenchina</taxon>
        <taxon>Panagrolaimomorpha</taxon>
        <taxon>Strongyloidoidea</taxon>
        <taxon>Steinernematidae</taxon>
        <taxon>Steinernema</taxon>
    </lineage>
</organism>
<dbReference type="Pfam" id="PF00589">
    <property type="entry name" value="Phage_integrase"/>
    <property type="match status" value="1"/>
</dbReference>
<dbReference type="InterPro" id="IPR052925">
    <property type="entry name" value="Phage_Integrase-like_Recomb"/>
</dbReference>
<evidence type="ECO:0000313" key="6">
    <source>
        <dbReference type="EMBL" id="KAK0404250.1"/>
    </source>
</evidence>
<evidence type="ECO:0000256" key="4">
    <source>
        <dbReference type="SAM" id="MobiDB-lite"/>
    </source>
</evidence>
<dbReference type="Proteomes" id="UP001175271">
    <property type="component" value="Unassembled WGS sequence"/>
</dbReference>
<feature type="domain" description="Tyr recombinase" evidence="5">
    <location>
        <begin position="122"/>
        <end position="310"/>
    </location>
</feature>
<dbReference type="PANTHER" id="PTHR34605">
    <property type="entry name" value="PHAGE_INTEGRASE DOMAIN-CONTAINING PROTEIN"/>
    <property type="match status" value="1"/>
</dbReference>